<dbReference type="AlphaFoldDB" id="A0AA38X2T6"/>
<evidence type="ECO:0000256" key="1">
    <source>
        <dbReference type="SAM" id="MobiDB-lite"/>
    </source>
</evidence>
<proteinExistence type="predicted"/>
<comment type="caution">
    <text evidence="2">The sequence shown here is derived from an EMBL/GenBank/DDBJ whole genome shotgun (WGS) entry which is preliminary data.</text>
</comment>
<evidence type="ECO:0000313" key="2">
    <source>
        <dbReference type="EMBL" id="KAJ9605627.1"/>
    </source>
</evidence>
<organism evidence="2 3">
    <name type="scientific">Cladophialophora chaetospira</name>
    <dbReference type="NCBI Taxonomy" id="386627"/>
    <lineage>
        <taxon>Eukaryota</taxon>
        <taxon>Fungi</taxon>
        <taxon>Dikarya</taxon>
        <taxon>Ascomycota</taxon>
        <taxon>Pezizomycotina</taxon>
        <taxon>Eurotiomycetes</taxon>
        <taxon>Chaetothyriomycetidae</taxon>
        <taxon>Chaetothyriales</taxon>
        <taxon>Herpotrichiellaceae</taxon>
        <taxon>Cladophialophora</taxon>
    </lineage>
</organism>
<keyword evidence="3" id="KW-1185">Reference proteome</keyword>
<protein>
    <submittedName>
        <fullName evidence="2">Uncharacterized protein</fullName>
    </submittedName>
</protein>
<dbReference type="Proteomes" id="UP001172673">
    <property type="component" value="Unassembled WGS sequence"/>
</dbReference>
<feature type="compositionally biased region" description="Polar residues" evidence="1">
    <location>
        <begin position="1"/>
        <end position="13"/>
    </location>
</feature>
<dbReference type="EMBL" id="JAPDRK010000015">
    <property type="protein sequence ID" value="KAJ9605627.1"/>
    <property type="molecule type" value="Genomic_DNA"/>
</dbReference>
<gene>
    <name evidence="2" type="ORF">H2200_009476</name>
</gene>
<reference evidence="2" key="1">
    <citation type="submission" date="2022-10" db="EMBL/GenBank/DDBJ databases">
        <title>Culturing micro-colonial fungi from biological soil crusts in the Mojave desert and describing Neophaeococcomyces mojavensis, and introducing the new genera and species Taxawa tesnikishii.</title>
        <authorList>
            <person name="Kurbessoian T."/>
            <person name="Stajich J.E."/>
        </authorList>
    </citation>
    <scope>NUCLEOTIDE SEQUENCE</scope>
    <source>
        <strain evidence="2">TK_41</strain>
    </source>
</reference>
<feature type="compositionally biased region" description="Basic and acidic residues" evidence="1">
    <location>
        <begin position="18"/>
        <end position="39"/>
    </location>
</feature>
<accession>A0AA38X2T6</accession>
<name>A0AA38X2T6_9EURO</name>
<feature type="region of interest" description="Disordered" evidence="1">
    <location>
        <begin position="1"/>
        <end position="39"/>
    </location>
</feature>
<evidence type="ECO:0000313" key="3">
    <source>
        <dbReference type="Proteomes" id="UP001172673"/>
    </source>
</evidence>
<sequence length="98" mass="10929">MSSPTVSSSQHTAPVSKDYTRHHSDPSFEHHLGAGRDGHMLEDMDKLHDIGMLEDMDKLHDIGMLEDMDKLQDMEMLEEDHGTQALLIFSGPVPSTVS</sequence>